<dbReference type="RefSeq" id="WP_202779259.1">
    <property type="nucleotide sequence ID" value="NZ_CP065425.1"/>
</dbReference>
<dbReference type="EMBL" id="CP065425">
    <property type="protein sequence ID" value="QQZ10313.1"/>
    <property type="molecule type" value="Genomic_DNA"/>
</dbReference>
<dbReference type="Pfam" id="PF13023">
    <property type="entry name" value="HD_3"/>
    <property type="match status" value="1"/>
</dbReference>
<evidence type="ECO:0000313" key="10">
    <source>
        <dbReference type="Proteomes" id="UP000595691"/>
    </source>
</evidence>
<dbReference type="PANTHER" id="PTHR11845:SF13">
    <property type="entry name" value="5'-DEOXYNUCLEOTIDASE HDDC2"/>
    <property type="match status" value="1"/>
</dbReference>
<dbReference type="InterPro" id="IPR006674">
    <property type="entry name" value="HD_domain"/>
</dbReference>
<comment type="subunit">
    <text evidence="4">Homodimer.</text>
</comment>
<evidence type="ECO:0000256" key="5">
    <source>
        <dbReference type="ARBA" id="ARBA00012964"/>
    </source>
</evidence>
<feature type="domain" description="HD/PDEase" evidence="8">
    <location>
        <begin position="30"/>
        <end position="147"/>
    </location>
</feature>
<evidence type="ECO:0000256" key="6">
    <source>
        <dbReference type="ARBA" id="ARBA00022723"/>
    </source>
</evidence>
<dbReference type="InterPro" id="IPR003607">
    <property type="entry name" value="HD/PDEase_dom"/>
</dbReference>
<organism evidence="9 10">
    <name type="scientific">Heyndrickxia vini</name>
    <dbReference type="NCBI Taxonomy" id="1476025"/>
    <lineage>
        <taxon>Bacteria</taxon>
        <taxon>Bacillati</taxon>
        <taxon>Bacillota</taxon>
        <taxon>Bacilli</taxon>
        <taxon>Bacillales</taxon>
        <taxon>Bacillaceae</taxon>
        <taxon>Heyndrickxia</taxon>
    </lineage>
</organism>
<accession>A0ABX7E3M5</accession>
<evidence type="ECO:0000256" key="1">
    <source>
        <dbReference type="ARBA" id="ARBA00001638"/>
    </source>
</evidence>
<dbReference type="Gene3D" id="1.10.3210.10">
    <property type="entry name" value="Hypothetical protein af1432"/>
    <property type="match status" value="1"/>
</dbReference>
<comment type="cofactor">
    <cofactor evidence="2">
        <name>Mn(2+)</name>
        <dbReference type="ChEBI" id="CHEBI:29035"/>
    </cofactor>
</comment>
<keyword evidence="7" id="KW-0378">Hydrolase</keyword>
<keyword evidence="6" id="KW-0479">Metal-binding</keyword>
<dbReference type="SMART" id="SM00471">
    <property type="entry name" value="HDc"/>
    <property type="match status" value="1"/>
</dbReference>
<dbReference type="InterPro" id="IPR039356">
    <property type="entry name" value="YfbR/HDDC2"/>
</dbReference>
<proteinExistence type="predicted"/>
<evidence type="ECO:0000256" key="7">
    <source>
        <dbReference type="ARBA" id="ARBA00022801"/>
    </source>
</evidence>
<dbReference type="EC" id="3.1.3.89" evidence="5"/>
<comment type="cofactor">
    <cofactor evidence="3">
        <name>Co(2+)</name>
        <dbReference type="ChEBI" id="CHEBI:48828"/>
    </cofactor>
</comment>
<evidence type="ECO:0000256" key="4">
    <source>
        <dbReference type="ARBA" id="ARBA00011738"/>
    </source>
</evidence>
<evidence type="ECO:0000256" key="2">
    <source>
        <dbReference type="ARBA" id="ARBA00001936"/>
    </source>
</evidence>
<evidence type="ECO:0000256" key="3">
    <source>
        <dbReference type="ARBA" id="ARBA00001941"/>
    </source>
</evidence>
<reference evidence="9 10" key="1">
    <citation type="submission" date="2020-11" db="EMBL/GenBank/DDBJ databases">
        <title>Taxonomic evaluation of the Bacillus sporothermodurans group of bacteria based on whole genome sequences.</title>
        <authorList>
            <person name="Fiedler G."/>
            <person name="Herbstmann A.-D."/>
            <person name="Doll E."/>
            <person name="Wenning M."/>
            <person name="Brinks E."/>
            <person name="Kabisch J."/>
            <person name="Breitenwieser F."/>
            <person name="Lappann M."/>
            <person name="Boehnlein C."/>
            <person name="Franz C."/>
        </authorList>
    </citation>
    <scope>NUCLEOTIDE SEQUENCE [LARGE SCALE GENOMIC DNA]</scope>
    <source>
        <strain evidence="9 10">JCM 19841</strain>
    </source>
</reference>
<gene>
    <name evidence="9" type="ORF">I5776_05010</name>
</gene>
<keyword evidence="10" id="KW-1185">Reference proteome</keyword>
<protein>
    <recommendedName>
        <fullName evidence="5">5'-deoxynucleotidase</fullName>
        <ecNumber evidence="5">3.1.3.89</ecNumber>
    </recommendedName>
</protein>
<dbReference type="Proteomes" id="UP000595691">
    <property type="component" value="Chromosome"/>
</dbReference>
<evidence type="ECO:0000313" key="9">
    <source>
        <dbReference type="EMBL" id="QQZ10313.1"/>
    </source>
</evidence>
<sequence>MNEIKKYINFIKEVEGLKSVTRTACMQSGRQESTAEHSWRLTLFIAITAKQFPELDYEKLLFMSLIHDLGERYSGDQSAVLLSNRGEKTKVERDAIEKLASFLPSEIGKQIITLWQEYEEGVTKEAVFVKALDKAETIIQHNQGQNPQDFNYEFNLTYGLKYFEGEVFLKDLRAELDRETSDKIVNKSI</sequence>
<evidence type="ECO:0000259" key="8">
    <source>
        <dbReference type="SMART" id="SM00471"/>
    </source>
</evidence>
<comment type="catalytic activity">
    <reaction evidence="1">
        <text>a 2'-deoxyribonucleoside 5'-phosphate + H2O = a 2'-deoxyribonucleoside + phosphate</text>
        <dbReference type="Rhea" id="RHEA:36167"/>
        <dbReference type="ChEBI" id="CHEBI:15377"/>
        <dbReference type="ChEBI" id="CHEBI:18274"/>
        <dbReference type="ChEBI" id="CHEBI:43474"/>
        <dbReference type="ChEBI" id="CHEBI:65317"/>
        <dbReference type="EC" id="3.1.3.89"/>
    </reaction>
</comment>
<dbReference type="PANTHER" id="PTHR11845">
    <property type="entry name" value="5'-DEOXYNUCLEOTIDASE HDDC2"/>
    <property type="match status" value="1"/>
</dbReference>
<dbReference type="SUPFAM" id="SSF109604">
    <property type="entry name" value="HD-domain/PDEase-like"/>
    <property type="match status" value="1"/>
</dbReference>
<name>A0ABX7E3M5_9BACI</name>